<comment type="similarity">
    <text evidence="1">Belongs to the TPPP family.</text>
</comment>
<dbReference type="GO" id="GO:0001578">
    <property type="term" value="P:microtubule bundle formation"/>
    <property type="evidence" value="ECO:0007669"/>
    <property type="project" value="TreeGrafter"/>
</dbReference>
<dbReference type="OrthoDB" id="548799at2759"/>
<feature type="compositionally biased region" description="Polar residues" evidence="2">
    <location>
        <begin position="176"/>
        <end position="185"/>
    </location>
</feature>
<protein>
    <submittedName>
        <fullName evidence="3">TPPP family protein</fullName>
    </submittedName>
</protein>
<dbReference type="GO" id="GO:0005874">
    <property type="term" value="C:microtubule"/>
    <property type="evidence" value="ECO:0007669"/>
    <property type="project" value="TreeGrafter"/>
</dbReference>
<reference evidence="3 4" key="1">
    <citation type="submission" date="2019-07" db="EMBL/GenBank/DDBJ databases">
        <title>Draft genome assembly of a fouling barnacle, Amphibalanus amphitrite (Darwin, 1854): The first reference genome for Thecostraca.</title>
        <authorList>
            <person name="Kim W."/>
        </authorList>
    </citation>
    <scope>NUCLEOTIDE SEQUENCE [LARGE SCALE GENOMIC DNA]</scope>
    <source>
        <strain evidence="3">SNU_AA5</strain>
        <tissue evidence="3">Soma without cirri and trophi</tissue>
    </source>
</reference>
<dbReference type="PANTHER" id="PTHR12932:SF9">
    <property type="entry name" value="TUBULIN POLYMERIZATION-PROMOTING PROTEIN HOMOLOG"/>
    <property type="match status" value="1"/>
</dbReference>
<proteinExistence type="inferred from homology"/>
<feature type="region of interest" description="Disordered" evidence="2">
    <location>
        <begin position="167"/>
        <end position="186"/>
    </location>
</feature>
<dbReference type="Pfam" id="PF05517">
    <property type="entry name" value="p25-alpha"/>
    <property type="match status" value="1"/>
</dbReference>
<dbReference type="EMBL" id="VIIS01001525">
    <property type="protein sequence ID" value="KAF0296896.1"/>
    <property type="molecule type" value="Genomic_DNA"/>
</dbReference>
<keyword evidence="4" id="KW-1185">Reference proteome</keyword>
<comment type="caution">
    <text evidence="3">The sequence shown here is derived from an EMBL/GenBank/DDBJ whole genome shotgun (WGS) entry which is preliminary data.</text>
</comment>
<evidence type="ECO:0000313" key="3">
    <source>
        <dbReference type="EMBL" id="KAF0296896.1"/>
    </source>
</evidence>
<evidence type="ECO:0000256" key="1">
    <source>
        <dbReference type="ARBA" id="ARBA00010994"/>
    </source>
</evidence>
<organism evidence="3 4">
    <name type="scientific">Amphibalanus amphitrite</name>
    <name type="common">Striped barnacle</name>
    <name type="synonym">Balanus amphitrite</name>
    <dbReference type="NCBI Taxonomy" id="1232801"/>
    <lineage>
        <taxon>Eukaryota</taxon>
        <taxon>Metazoa</taxon>
        <taxon>Ecdysozoa</taxon>
        <taxon>Arthropoda</taxon>
        <taxon>Crustacea</taxon>
        <taxon>Multicrustacea</taxon>
        <taxon>Cirripedia</taxon>
        <taxon>Thoracica</taxon>
        <taxon>Thoracicalcarea</taxon>
        <taxon>Balanomorpha</taxon>
        <taxon>Balanoidea</taxon>
        <taxon>Balanidae</taxon>
        <taxon>Amphibalaninae</taxon>
        <taxon>Amphibalanus</taxon>
    </lineage>
</organism>
<feature type="region of interest" description="Disordered" evidence="2">
    <location>
        <begin position="202"/>
        <end position="239"/>
    </location>
</feature>
<feature type="compositionally biased region" description="Low complexity" evidence="2">
    <location>
        <begin position="43"/>
        <end position="67"/>
    </location>
</feature>
<feature type="compositionally biased region" description="Polar residues" evidence="2">
    <location>
        <begin position="1"/>
        <end position="42"/>
    </location>
</feature>
<dbReference type="Proteomes" id="UP000440578">
    <property type="component" value="Unassembled WGS sequence"/>
</dbReference>
<gene>
    <name evidence="3" type="ORF">FJT64_005635</name>
</gene>
<accession>A0A6A4VQH7</accession>
<dbReference type="SUPFAM" id="SSF47473">
    <property type="entry name" value="EF-hand"/>
    <property type="match status" value="1"/>
</dbReference>
<dbReference type="PANTHER" id="PTHR12932">
    <property type="entry name" value="P25 ALPHA-RELATED"/>
    <property type="match status" value="1"/>
</dbReference>
<dbReference type="AlphaFoldDB" id="A0A6A4VQH7"/>
<evidence type="ECO:0000313" key="4">
    <source>
        <dbReference type="Proteomes" id="UP000440578"/>
    </source>
</evidence>
<dbReference type="GO" id="GO:0032273">
    <property type="term" value="P:positive regulation of protein polymerization"/>
    <property type="evidence" value="ECO:0007669"/>
    <property type="project" value="TreeGrafter"/>
</dbReference>
<dbReference type="GO" id="GO:0046785">
    <property type="term" value="P:microtubule polymerization"/>
    <property type="evidence" value="ECO:0007669"/>
    <property type="project" value="InterPro"/>
</dbReference>
<dbReference type="InterPro" id="IPR011992">
    <property type="entry name" value="EF-hand-dom_pair"/>
</dbReference>
<dbReference type="GO" id="GO:0015631">
    <property type="term" value="F:tubulin binding"/>
    <property type="evidence" value="ECO:0007669"/>
    <property type="project" value="InterPro"/>
</dbReference>
<feature type="region of interest" description="Disordered" evidence="2">
    <location>
        <begin position="1"/>
        <end position="87"/>
    </location>
</feature>
<feature type="compositionally biased region" description="Basic and acidic residues" evidence="2">
    <location>
        <begin position="202"/>
        <end position="221"/>
    </location>
</feature>
<sequence>MLFDNVQMSRMSETGNGDSSAPDTPVRQTDSPADSVATPSDKPSTPATPAAEPASPATPAAATPSTPGGSENGEARRGPSMLRQQFGAFAKYGDTKSDGSAITLSQSDKWMKQAKVIDGRTVTTTDTAIAFKKFKQQKIHFKEFQKFLEELGTSKKVAPSKMKEKLANCGPPGHKSNASPGTKSNVYDRLCDVSKYGASHRLRFDEHGKGRGAPGRKDIHTDSGYVHGYKNQNTYQKQH</sequence>
<feature type="compositionally biased region" description="Polar residues" evidence="2">
    <location>
        <begin position="230"/>
        <end position="239"/>
    </location>
</feature>
<evidence type="ECO:0000256" key="2">
    <source>
        <dbReference type="SAM" id="MobiDB-lite"/>
    </source>
</evidence>
<dbReference type="InterPro" id="IPR008907">
    <property type="entry name" value="TPP/p25"/>
</dbReference>
<dbReference type="Gene3D" id="1.10.238.10">
    <property type="entry name" value="EF-hand"/>
    <property type="match status" value="1"/>
</dbReference>
<name>A0A6A4VQH7_AMPAM</name>